<name>A0AC58MRR2_CASCN</name>
<dbReference type="Proteomes" id="UP001732720">
    <property type="component" value="Chromosome 6"/>
</dbReference>
<gene>
    <name evidence="2" type="primary">Erp27</name>
</gene>
<reference evidence="2" key="1">
    <citation type="submission" date="2025-08" db="UniProtKB">
        <authorList>
            <consortium name="RefSeq"/>
        </authorList>
    </citation>
    <scope>IDENTIFICATION</scope>
</reference>
<protein>
    <submittedName>
        <fullName evidence="2">Endoplasmic reticulum resident protein 27 isoform X1</fullName>
    </submittedName>
</protein>
<evidence type="ECO:0000313" key="1">
    <source>
        <dbReference type="Proteomes" id="UP001732720"/>
    </source>
</evidence>
<accession>A0AC58MRR2</accession>
<organism evidence="1 2">
    <name type="scientific">Castor canadensis</name>
    <name type="common">American beaver</name>
    <dbReference type="NCBI Taxonomy" id="51338"/>
    <lineage>
        <taxon>Eukaryota</taxon>
        <taxon>Metazoa</taxon>
        <taxon>Chordata</taxon>
        <taxon>Craniata</taxon>
        <taxon>Vertebrata</taxon>
        <taxon>Euteleostomi</taxon>
        <taxon>Mammalia</taxon>
        <taxon>Eutheria</taxon>
        <taxon>Euarchontoglires</taxon>
        <taxon>Glires</taxon>
        <taxon>Rodentia</taxon>
        <taxon>Castorimorpha</taxon>
        <taxon>Castoridae</taxon>
        <taxon>Castor</taxon>
    </lineage>
</organism>
<dbReference type="RefSeq" id="XP_073932103.1">
    <property type="nucleotide sequence ID" value="XM_074076002.1"/>
</dbReference>
<sequence>MTVLIEITISLAGISMGRKVYEMPLIFTAASCPLSTLTPFHLLLLSLSLSLDDPDATQQLVWLTDVPSTIEFIAAAEVAIIGFFQDLEIPIVSVFQSMVQQFQDVSFGISNNSEVLSYYNITGNTISLFRLVDNEQLNLEGADIESMDATKLSRFIHINSLRFVTEYNAMTVLGLFNTMIEIHLLLMMNKASPEYEENLHRYQTAAKLFQGKILFVLVDSSLKENGKVVSYFKLKETQLPALAIYRTLDDKWDTLSIAEVTVEQVQDFCEGFLKGKVLKENHKLEEKTPKEEL</sequence>
<proteinExistence type="predicted"/>
<evidence type="ECO:0000313" key="2">
    <source>
        <dbReference type="RefSeq" id="XP_073932103.1"/>
    </source>
</evidence>
<keyword evidence="1" id="KW-1185">Reference proteome</keyword>